<dbReference type="Gene3D" id="1.25.40.20">
    <property type="entry name" value="Ankyrin repeat-containing domain"/>
    <property type="match status" value="3"/>
</dbReference>
<dbReference type="GO" id="GO:0009116">
    <property type="term" value="P:nucleoside metabolic process"/>
    <property type="evidence" value="ECO:0007669"/>
    <property type="project" value="InterPro"/>
</dbReference>
<dbReference type="InterPro" id="IPR007111">
    <property type="entry name" value="NACHT_NTPase"/>
</dbReference>
<feature type="repeat" description="ANK" evidence="2">
    <location>
        <begin position="882"/>
        <end position="914"/>
    </location>
</feature>
<dbReference type="InterPro" id="IPR054471">
    <property type="entry name" value="GPIID_WHD"/>
</dbReference>
<dbReference type="OrthoDB" id="448455at2759"/>
<dbReference type="Pfam" id="PF12796">
    <property type="entry name" value="Ank_2"/>
    <property type="match status" value="2"/>
</dbReference>
<dbReference type="PROSITE" id="PS50837">
    <property type="entry name" value="NACHT"/>
    <property type="match status" value="1"/>
</dbReference>
<dbReference type="InterPro" id="IPR027417">
    <property type="entry name" value="P-loop_NTPase"/>
</dbReference>
<keyword evidence="6" id="KW-1185">Reference proteome</keyword>
<dbReference type="PANTHER" id="PTHR46082">
    <property type="entry name" value="ATP/GTP-BINDING PROTEIN-RELATED"/>
    <property type="match status" value="1"/>
</dbReference>
<keyword evidence="1" id="KW-0677">Repeat</keyword>
<evidence type="ECO:0000256" key="2">
    <source>
        <dbReference type="PROSITE-ProRule" id="PRU00023"/>
    </source>
</evidence>
<dbReference type="PROSITE" id="PS50297">
    <property type="entry name" value="ANK_REP_REGION"/>
    <property type="match status" value="4"/>
</dbReference>
<accession>A0A2T4B9X5</accession>
<dbReference type="InterPro" id="IPR053137">
    <property type="entry name" value="NLR-like"/>
</dbReference>
<dbReference type="InterPro" id="IPR002110">
    <property type="entry name" value="Ankyrin_rpt"/>
</dbReference>
<dbReference type="AlphaFoldDB" id="A0A2T4B9X5"/>
<dbReference type="InterPro" id="IPR035994">
    <property type="entry name" value="Nucleoside_phosphorylase_sf"/>
</dbReference>
<evidence type="ECO:0000259" key="4">
    <source>
        <dbReference type="PROSITE" id="PS50837"/>
    </source>
</evidence>
<feature type="region of interest" description="Disordered" evidence="3">
    <location>
        <begin position="1088"/>
        <end position="1124"/>
    </location>
</feature>
<protein>
    <recommendedName>
        <fullName evidence="4">NACHT domain-containing protein</fullName>
    </recommendedName>
</protein>
<dbReference type="SUPFAM" id="SSF53167">
    <property type="entry name" value="Purine and uridine phosphorylases"/>
    <property type="match status" value="1"/>
</dbReference>
<organism evidence="5 6">
    <name type="scientific">Trichoderma citrinoviride</name>
    <dbReference type="NCBI Taxonomy" id="58853"/>
    <lineage>
        <taxon>Eukaryota</taxon>
        <taxon>Fungi</taxon>
        <taxon>Dikarya</taxon>
        <taxon>Ascomycota</taxon>
        <taxon>Pezizomycotina</taxon>
        <taxon>Sordariomycetes</taxon>
        <taxon>Hypocreomycetidae</taxon>
        <taxon>Hypocreales</taxon>
        <taxon>Hypocreaceae</taxon>
        <taxon>Trichoderma</taxon>
    </lineage>
</organism>
<dbReference type="SUPFAM" id="SSF48403">
    <property type="entry name" value="Ankyrin repeat"/>
    <property type="match status" value="1"/>
</dbReference>
<name>A0A2T4B9X5_9HYPO</name>
<evidence type="ECO:0000313" key="5">
    <source>
        <dbReference type="EMBL" id="PTB66135.1"/>
    </source>
</evidence>
<reference evidence="6" key="1">
    <citation type="submission" date="2016-07" db="EMBL/GenBank/DDBJ databases">
        <title>Multiple horizontal gene transfer events from other fungi enriched the ability of initially mycotrophic Trichoderma (Ascomycota) to feed on dead plant biomass.</title>
        <authorList>
            <consortium name="DOE Joint Genome Institute"/>
            <person name="Atanasova L."/>
            <person name="Chenthamara K."/>
            <person name="Zhang J."/>
            <person name="Grujic M."/>
            <person name="Henrissat B."/>
            <person name="Kuo A."/>
            <person name="Aerts A."/>
            <person name="Salamov A."/>
            <person name="Lipzen A."/>
            <person name="Labutti K."/>
            <person name="Barry K."/>
            <person name="Miao Y."/>
            <person name="Rahimi M.J."/>
            <person name="Shen Q."/>
            <person name="Grigoriev I.V."/>
            <person name="Kubicek C.P."/>
            <person name="Druzhinina I.S."/>
        </authorList>
    </citation>
    <scope>NUCLEOTIDE SEQUENCE [LARGE SCALE GENOMIC DNA]</scope>
    <source>
        <strain evidence="6">TUCIM 6016</strain>
    </source>
</reference>
<keyword evidence="2" id="KW-0040">ANK repeat</keyword>
<dbReference type="PANTHER" id="PTHR46082:SF11">
    <property type="entry name" value="AAA+ ATPASE DOMAIN-CONTAINING PROTEIN-RELATED"/>
    <property type="match status" value="1"/>
</dbReference>
<dbReference type="Gene3D" id="3.40.50.300">
    <property type="entry name" value="P-loop containing nucleotide triphosphate hydrolases"/>
    <property type="match status" value="1"/>
</dbReference>
<dbReference type="RefSeq" id="XP_024749455.1">
    <property type="nucleotide sequence ID" value="XM_024895225.1"/>
</dbReference>
<feature type="repeat" description="ANK" evidence="2">
    <location>
        <begin position="815"/>
        <end position="847"/>
    </location>
</feature>
<feature type="domain" description="NACHT" evidence="4">
    <location>
        <begin position="344"/>
        <end position="487"/>
    </location>
</feature>
<evidence type="ECO:0000313" key="6">
    <source>
        <dbReference type="Proteomes" id="UP000241546"/>
    </source>
</evidence>
<gene>
    <name evidence="5" type="ORF">BBK36DRAFT_1168761</name>
</gene>
<feature type="compositionally biased region" description="Basic and acidic residues" evidence="3">
    <location>
        <begin position="1111"/>
        <end position="1124"/>
    </location>
</feature>
<proteinExistence type="predicted"/>
<dbReference type="SMART" id="SM00248">
    <property type="entry name" value="ANK"/>
    <property type="match status" value="7"/>
</dbReference>
<feature type="repeat" description="ANK" evidence="2">
    <location>
        <begin position="975"/>
        <end position="997"/>
    </location>
</feature>
<dbReference type="Pfam" id="PF22939">
    <property type="entry name" value="WHD_GPIID"/>
    <property type="match status" value="1"/>
</dbReference>
<dbReference type="InterPro" id="IPR036770">
    <property type="entry name" value="Ankyrin_rpt-contain_sf"/>
</dbReference>
<sequence>MASKKSYGDYSVGWICALPKEQTAATAMLDERHADLPKLTNDANTYTLGSIGPHNVVIACLPKGQYGTNSAANVAAFMIRTFPSIKIGLMVGIGGGVPPKVRLGDVVVSTPTGQYPGVVQWDLGKETQGGGFERTGALSNPPGALLTALAKLETENELMGSKIPNFLEELKARFPRLAKKYLKSDKHQDLLFETDYVHVKEPFSNMNTEGPAGGVVDVSVEEEFENGSDEDGDPCQFCDKSKLIKKRRRSIRVHHGLIASGNKVIKDGLRREKLNSALGGEVLCFETEAAGLMNNFPCLVIRGICDYCDSHKNNAWQEHAAAVAAAFAKELLEQVQSWISTSKQTLFCEGVPGAGKTFQMAILVNYLTEKFRYDGSVGVVYIYYNFKRHNDQKAEHMLASLVKQLAQNSRSFPEAVQKLYDRHSLVNTRPFLVELSNTLEVLVQSYSKVFILIDALDEAEDTERTKLLDNIFMMQERSGLNLFATSRAINTIAAKFEGSLSREISPSRHDIFQVLNARMSELPSFVREDEGLQDEIKSAIEAAMGGMFLLAQLYLNSFVGSRSLSSLRKSLSSLQQASSSSSSSSSSDRSSVLDEAYDKSMERIQQLKGDLARDAVLIISWIVKAKRQMKVAELQEALAVEIGASELDKDNIPTVDHIIQACASLVVVEGDGIELVHYTAQEYFERPDNRWMQKAQTCITNVCLTYLSFTNFRNGPRMSWDDRAKRIEDFPFYAYSEENWACHTNETLEQDFEVSKVIEFLDQGSGLPDDPFADTFANPFAKPFTEPSNQESFFSKPPPLHIAAFFGLHEASHENGFTALNLAVMLERKATFDLLIEKGANIEARYHECGQTSLALGAKHGRINAVRWLVEREADIDAKDSINRTPLMLAALNKHESIVQYLLEKGADNEAKDINDLTPLLWQSLEAVRILLDKGANSEKVDANMKDDQGLPPLRYAMDRQDEDGLVDVNAKDDQGHTPLHYAIERAEESLVKILLDCEEVDANEKDDQGRTPLLYAIHSADEPTVHILLGSGKVDANMEDNQGRTPLSSAIELRSRNITGKVDVNSKDNQGRTPLWYAVKAGNQELEGLLRRRGARDRSEKTSERPSSQRSREKKSTYRRTEV</sequence>
<evidence type="ECO:0000256" key="1">
    <source>
        <dbReference type="ARBA" id="ARBA00022737"/>
    </source>
</evidence>
<dbReference type="PROSITE" id="PS50088">
    <property type="entry name" value="ANK_REPEAT"/>
    <property type="match status" value="4"/>
</dbReference>
<dbReference type="Pfam" id="PF24883">
    <property type="entry name" value="NPHP3_N"/>
    <property type="match status" value="1"/>
</dbReference>
<dbReference type="GeneID" id="36603343"/>
<dbReference type="EMBL" id="KZ680213">
    <property type="protein sequence ID" value="PTB66135.1"/>
    <property type="molecule type" value="Genomic_DNA"/>
</dbReference>
<dbReference type="SUPFAM" id="SSF52540">
    <property type="entry name" value="P-loop containing nucleoside triphosphate hydrolases"/>
    <property type="match status" value="1"/>
</dbReference>
<dbReference type="InterPro" id="IPR056884">
    <property type="entry name" value="NPHP3-like_N"/>
</dbReference>
<feature type="repeat" description="ANK" evidence="2">
    <location>
        <begin position="849"/>
        <end position="881"/>
    </location>
</feature>
<evidence type="ECO:0000256" key="3">
    <source>
        <dbReference type="SAM" id="MobiDB-lite"/>
    </source>
</evidence>
<dbReference type="GO" id="GO:0003824">
    <property type="term" value="F:catalytic activity"/>
    <property type="evidence" value="ECO:0007669"/>
    <property type="project" value="InterPro"/>
</dbReference>
<dbReference type="Gene3D" id="3.40.50.1580">
    <property type="entry name" value="Nucleoside phosphorylase domain"/>
    <property type="match status" value="1"/>
</dbReference>
<dbReference type="Proteomes" id="UP000241546">
    <property type="component" value="Unassembled WGS sequence"/>
</dbReference>